<gene>
    <name evidence="6" type="ORF">KUTeg_020215</name>
</gene>
<dbReference type="Gene3D" id="3.40.50.150">
    <property type="entry name" value="Vaccinia Virus protein VP39"/>
    <property type="match status" value="1"/>
</dbReference>
<dbReference type="PROSITE" id="PS50005">
    <property type="entry name" value="TPR"/>
    <property type="match status" value="1"/>
</dbReference>
<dbReference type="SUPFAM" id="SSF48452">
    <property type="entry name" value="TPR-like"/>
    <property type="match status" value="1"/>
</dbReference>
<keyword evidence="3" id="KW-0949">S-adenosyl-L-methionine</keyword>
<comment type="caution">
    <text evidence="6">The sequence shown here is derived from an EMBL/GenBank/DDBJ whole genome shotgun (WGS) entry which is preliminary data.</text>
</comment>
<keyword evidence="2" id="KW-0808">Transferase</keyword>
<name>A0ABQ9ED73_TEGGR</name>
<dbReference type="Pfam" id="PF06325">
    <property type="entry name" value="PrmA"/>
    <property type="match status" value="1"/>
</dbReference>
<evidence type="ECO:0000313" key="7">
    <source>
        <dbReference type="Proteomes" id="UP001217089"/>
    </source>
</evidence>
<organism evidence="6 7">
    <name type="scientific">Tegillarca granosa</name>
    <name type="common">Malaysian cockle</name>
    <name type="synonym">Anadara granosa</name>
    <dbReference type="NCBI Taxonomy" id="220873"/>
    <lineage>
        <taxon>Eukaryota</taxon>
        <taxon>Metazoa</taxon>
        <taxon>Spiralia</taxon>
        <taxon>Lophotrochozoa</taxon>
        <taxon>Mollusca</taxon>
        <taxon>Bivalvia</taxon>
        <taxon>Autobranchia</taxon>
        <taxon>Pteriomorphia</taxon>
        <taxon>Arcoida</taxon>
        <taxon>Arcoidea</taxon>
        <taxon>Arcidae</taxon>
        <taxon>Tegillarca</taxon>
    </lineage>
</organism>
<keyword evidence="4" id="KW-0802">TPR repeat</keyword>
<dbReference type="SUPFAM" id="SSF53335">
    <property type="entry name" value="S-adenosyl-L-methionine-dependent methyltransferases"/>
    <property type="match status" value="2"/>
</dbReference>
<dbReference type="InterPro" id="IPR029063">
    <property type="entry name" value="SAM-dependent_MTases_sf"/>
</dbReference>
<dbReference type="Proteomes" id="UP001217089">
    <property type="component" value="Unassembled WGS sequence"/>
</dbReference>
<dbReference type="Pfam" id="PF22528">
    <property type="entry name" value="PRMT_C"/>
    <property type="match status" value="1"/>
</dbReference>
<dbReference type="Gene3D" id="1.25.40.10">
    <property type="entry name" value="Tetratricopeptide repeat domain"/>
    <property type="match status" value="1"/>
</dbReference>
<dbReference type="InterPro" id="IPR025799">
    <property type="entry name" value="Arg_MeTrfase"/>
</dbReference>
<accession>A0ABQ9ED73</accession>
<proteinExistence type="predicted"/>
<dbReference type="PANTHER" id="PTHR11006">
    <property type="entry name" value="PROTEIN ARGININE N-METHYLTRANSFERASE"/>
    <property type="match status" value="1"/>
</dbReference>
<reference evidence="6 7" key="1">
    <citation type="submission" date="2022-12" db="EMBL/GenBank/DDBJ databases">
        <title>Chromosome-level genome of Tegillarca granosa.</title>
        <authorList>
            <person name="Kim J."/>
        </authorList>
    </citation>
    <scope>NUCLEOTIDE SEQUENCE [LARGE SCALE GENOMIC DNA]</scope>
    <source>
        <strain evidence="6">Teg-2019</strain>
        <tissue evidence="6">Adductor muscle</tissue>
    </source>
</reference>
<dbReference type="InterPro" id="IPR011990">
    <property type="entry name" value="TPR-like_helical_dom_sf"/>
</dbReference>
<protein>
    <recommendedName>
        <fullName evidence="5">Protein arginine N-methyltransferase domain-containing protein</fullName>
    </recommendedName>
</protein>
<evidence type="ECO:0000256" key="4">
    <source>
        <dbReference type="PROSITE-ProRule" id="PRU00339"/>
    </source>
</evidence>
<evidence type="ECO:0000256" key="2">
    <source>
        <dbReference type="ARBA" id="ARBA00022679"/>
    </source>
</evidence>
<evidence type="ECO:0000256" key="3">
    <source>
        <dbReference type="ARBA" id="ARBA00022691"/>
    </source>
</evidence>
<dbReference type="EMBL" id="JARBDR010000918">
    <property type="protein sequence ID" value="KAJ8301228.1"/>
    <property type="molecule type" value="Genomic_DNA"/>
</dbReference>
<evidence type="ECO:0000256" key="1">
    <source>
        <dbReference type="ARBA" id="ARBA00022603"/>
    </source>
</evidence>
<feature type="repeat" description="TPR" evidence="4">
    <location>
        <begin position="91"/>
        <end position="124"/>
    </location>
</feature>
<dbReference type="InterPro" id="IPR055135">
    <property type="entry name" value="PRMT_dom"/>
</dbReference>
<dbReference type="CDD" id="cd02440">
    <property type="entry name" value="AdoMet_MTases"/>
    <property type="match status" value="1"/>
</dbReference>
<evidence type="ECO:0000259" key="5">
    <source>
        <dbReference type="Pfam" id="PF22528"/>
    </source>
</evidence>
<feature type="domain" description="Protein arginine N-methyltransferase" evidence="5">
    <location>
        <begin position="299"/>
        <end position="374"/>
    </location>
</feature>
<dbReference type="InterPro" id="IPR019734">
    <property type="entry name" value="TPR_rpt"/>
</dbReference>
<dbReference type="Gene3D" id="2.70.160.11">
    <property type="entry name" value="Hnrnp arginine n-methyltransferase1"/>
    <property type="match status" value="2"/>
</dbReference>
<dbReference type="PANTHER" id="PTHR11006:SF60">
    <property type="entry name" value="PROTEIN ARGININE N-METHYLTRANSFERASE 9"/>
    <property type="match status" value="1"/>
</dbReference>
<keyword evidence="7" id="KW-1185">Reference proteome</keyword>
<evidence type="ECO:0000313" key="6">
    <source>
        <dbReference type="EMBL" id="KAJ8301228.1"/>
    </source>
</evidence>
<sequence length="675" mass="75850">MNDMAVPGKGYISIARNCLFSARSCLSSENYGRAYANYLLFLKLVPNRREEVMEDFITAMRKWTDKLEGDGRIDHLFKCYDQACEVVPDCVAILNNIGAQLFRLGYIEEASLYIRKAIHINPNYVAAKQNLENINSHLVERWHFRMLNDIARNCAYRAAVNSAVQEGHQSILDIGTGTGILSLYAVEAGAPQVYACEQSKTMYNIAKNVLQANKALENISLLCKSSAELCIPRDLPNRVTLVVTETFDAAVFGENIISILRFLYPGLQNLDIGDMTIVCTTGSTAEDPYTTENLSTIDKGFKILSNVCTLSSVDFNDLQELDKLHNGVEWKLEMAIHKTGKLDAIALWFDLHLDEDIFITTNPTKKNCWEQSIFPVLPAHFRQSKNAPAQPSKEKYVKEKLNSNIHLPLLDMCYGLSPLGIQNIKNGFTGASIVIREELHDMFYRLAQINDIDMDYLNLVDPKDISQLQDEHSVIICDIVEPSGILRQRILEDLALLRVNCLSGNGKILPGRVTVHGVCVESEELQRDSSVVNDDRTCGFKIAKYINKYQLSTHEDICFSTLCHTKLTEPFQLLSFDLNETLQDNKPPSFLEQAIEVKVKVIESGHVTAIIFWFEMEILPGYLVSTIDSCFHWKQAAVMIGPSPNLIPTQELTLGVTLQNSCIDIDIVHISDVPI</sequence>
<keyword evidence="1" id="KW-0489">Methyltransferase</keyword>